<dbReference type="Gene3D" id="1.20.120.530">
    <property type="entry name" value="GntR ligand-binding domain-like"/>
    <property type="match status" value="1"/>
</dbReference>
<proteinExistence type="predicted"/>
<dbReference type="RefSeq" id="WP_007255888.1">
    <property type="nucleotide sequence ID" value="NZ_CH724107.1"/>
</dbReference>
<evidence type="ECO:0000256" key="3">
    <source>
        <dbReference type="ARBA" id="ARBA00023163"/>
    </source>
</evidence>
<dbReference type="SMART" id="SM00345">
    <property type="entry name" value="HTH_GNTR"/>
    <property type="match status" value="1"/>
</dbReference>
<accession>Q2CJI5</accession>
<organism evidence="6 7">
    <name type="scientific">Oceanicola granulosus (strain ATCC BAA-861 / DSM 15982 / KCTC 12143 / HTCC2516)</name>
    <dbReference type="NCBI Taxonomy" id="314256"/>
    <lineage>
        <taxon>Bacteria</taxon>
        <taxon>Pseudomonadati</taxon>
        <taxon>Pseudomonadota</taxon>
        <taxon>Alphaproteobacteria</taxon>
        <taxon>Rhodobacterales</taxon>
        <taxon>Roseobacteraceae</taxon>
        <taxon>Oceanicola</taxon>
    </lineage>
</organism>
<evidence type="ECO:0000256" key="4">
    <source>
        <dbReference type="SAM" id="MobiDB-lite"/>
    </source>
</evidence>
<evidence type="ECO:0000256" key="2">
    <source>
        <dbReference type="ARBA" id="ARBA00023125"/>
    </source>
</evidence>
<dbReference type="Pfam" id="PF07729">
    <property type="entry name" value="FCD"/>
    <property type="match status" value="1"/>
</dbReference>
<dbReference type="OrthoDB" id="8638122at2"/>
<dbReference type="STRING" id="314256.OG2516_11841"/>
<dbReference type="Pfam" id="PF00392">
    <property type="entry name" value="GntR"/>
    <property type="match status" value="1"/>
</dbReference>
<reference evidence="6 7" key="1">
    <citation type="journal article" date="2010" name="J. Bacteriol.">
        <title>Genome sequences of Oceanicola granulosus HTCC2516(T) and Oceanicola batsensis HTCC2597(TDelta).</title>
        <authorList>
            <person name="Thrash J.C."/>
            <person name="Cho J.C."/>
            <person name="Vergin K.L."/>
            <person name="Giovannoni S.J."/>
        </authorList>
    </citation>
    <scope>NUCLEOTIDE SEQUENCE [LARGE SCALE GENOMIC DNA]</scope>
    <source>
        <strain evidence="7">ATCC BAA-861 / DSM 15982 / KCTC 12143 / HTCC2516</strain>
    </source>
</reference>
<evidence type="ECO:0000256" key="1">
    <source>
        <dbReference type="ARBA" id="ARBA00023015"/>
    </source>
</evidence>
<dbReference type="SUPFAM" id="SSF46785">
    <property type="entry name" value="Winged helix' DNA-binding domain"/>
    <property type="match status" value="1"/>
</dbReference>
<dbReference type="HOGENOM" id="CLU_017584_5_4_5"/>
<dbReference type="CDD" id="cd07377">
    <property type="entry name" value="WHTH_GntR"/>
    <property type="match status" value="1"/>
</dbReference>
<dbReference type="PROSITE" id="PS50949">
    <property type="entry name" value="HTH_GNTR"/>
    <property type="match status" value="1"/>
</dbReference>
<dbReference type="PANTHER" id="PTHR43537:SF5">
    <property type="entry name" value="UXU OPERON TRANSCRIPTIONAL REGULATOR"/>
    <property type="match status" value="1"/>
</dbReference>
<dbReference type="Gene3D" id="1.10.10.10">
    <property type="entry name" value="Winged helix-like DNA-binding domain superfamily/Winged helix DNA-binding domain"/>
    <property type="match status" value="1"/>
</dbReference>
<dbReference type="InterPro" id="IPR008920">
    <property type="entry name" value="TF_FadR/GntR_C"/>
</dbReference>
<dbReference type="Proteomes" id="UP000003635">
    <property type="component" value="Unassembled WGS sequence"/>
</dbReference>
<dbReference type="AlphaFoldDB" id="Q2CJI5"/>
<comment type="caution">
    <text evidence="6">The sequence shown here is derived from an EMBL/GenBank/DDBJ whole genome shotgun (WGS) entry which is preliminary data.</text>
</comment>
<dbReference type="InterPro" id="IPR011711">
    <property type="entry name" value="GntR_C"/>
</dbReference>
<sequence length="227" mass="25803">MDQDSTIRTPSEAPKPPHERPLTVATRLRADIVAGLLPQGARLKTQELAARYGTSINPIREALHQLAGEGFVQIERNRGARVRVLDETLVRNMFDVRALIEPYLIRLFVSHATERELSRLAELQDRIETIVGEDQERLRALDAHFHDITYAGHHNTEALAIFQRQSRVVQALGIRFPASPARRQAQNHEHRALIDAAARGLEDEAAEIVRQHCRGAERHLLEQLRRN</sequence>
<keyword evidence="7" id="KW-1185">Reference proteome</keyword>
<evidence type="ECO:0000313" key="6">
    <source>
        <dbReference type="EMBL" id="EAR53154.1"/>
    </source>
</evidence>
<feature type="domain" description="HTH gntR-type" evidence="5">
    <location>
        <begin position="18"/>
        <end position="85"/>
    </location>
</feature>
<dbReference type="InterPro" id="IPR036388">
    <property type="entry name" value="WH-like_DNA-bd_sf"/>
</dbReference>
<name>Q2CJI5_OCEGH</name>
<dbReference type="GO" id="GO:0003700">
    <property type="term" value="F:DNA-binding transcription factor activity"/>
    <property type="evidence" value="ECO:0007669"/>
    <property type="project" value="InterPro"/>
</dbReference>
<gene>
    <name evidence="6" type="ORF">OG2516_11841</name>
</gene>
<protein>
    <submittedName>
        <fullName evidence="6">Probable transcriptional regulator</fullName>
    </submittedName>
</protein>
<dbReference type="SUPFAM" id="SSF48008">
    <property type="entry name" value="GntR ligand-binding domain-like"/>
    <property type="match status" value="1"/>
</dbReference>
<dbReference type="InterPro" id="IPR036390">
    <property type="entry name" value="WH_DNA-bd_sf"/>
</dbReference>
<dbReference type="SMART" id="SM00895">
    <property type="entry name" value="FCD"/>
    <property type="match status" value="1"/>
</dbReference>
<evidence type="ECO:0000259" key="5">
    <source>
        <dbReference type="PROSITE" id="PS50949"/>
    </source>
</evidence>
<dbReference type="GO" id="GO:0003677">
    <property type="term" value="F:DNA binding"/>
    <property type="evidence" value="ECO:0007669"/>
    <property type="project" value="UniProtKB-KW"/>
</dbReference>
<evidence type="ECO:0000313" key="7">
    <source>
        <dbReference type="Proteomes" id="UP000003635"/>
    </source>
</evidence>
<keyword evidence="1" id="KW-0805">Transcription regulation</keyword>
<dbReference type="EMBL" id="AAOT01000001">
    <property type="protein sequence ID" value="EAR53154.1"/>
    <property type="molecule type" value="Genomic_DNA"/>
</dbReference>
<dbReference type="eggNOG" id="COG1802">
    <property type="taxonomic scope" value="Bacteria"/>
</dbReference>
<dbReference type="InterPro" id="IPR000524">
    <property type="entry name" value="Tscrpt_reg_HTH_GntR"/>
</dbReference>
<keyword evidence="2" id="KW-0238">DNA-binding</keyword>
<feature type="region of interest" description="Disordered" evidence="4">
    <location>
        <begin position="1"/>
        <end position="20"/>
    </location>
</feature>
<keyword evidence="3" id="KW-0804">Transcription</keyword>
<dbReference type="PANTHER" id="PTHR43537">
    <property type="entry name" value="TRANSCRIPTIONAL REGULATOR, GNTR FAMILY"/>
    <property type="match status" value="1"/>
</dbReference>